<evidence type="ECO:0000313" key="8">
    <source>
        <dbReference type="EMBL" id="OZG54815.1"/>
    </source>
</evidence>
<dbReference type="PROSITE" id="PS50847">
    <property type="entry name" value="GRAM_POS_ANCHORING"/>
    <property type="match status" value="1"/>
</dbReference>
<keyword evidence="4" id="KW-0572">Peptidoglycan-anchor</keyword>
<keyword evidence="6" id="KW-0472">Membrane</keyword>
<dbReference type="NCBIfam" id="TIGR04308">
    <property type="entry name" value="repeat_SSSPR51"/>
    <property type="match status" value="1"/>
</dbReference>
<reference evidence="8 9" key="1">
    <citation type="journal article" date="2017" name="BMC Genomics">
        <title>Comparative genomic and phylogenomic analyses of the Bifidobacteriaceae family.</title>
        <authorList>
            <person name="Lugli G.A."/>
            <person name="Milani C."/>
            <person name="Turroni F."/>
            <person name="Duranti S."/>
            <person name="Mancabelli L."/>
            <person name="Mangifesta M."/>
            <person name="Ferrario C."/>
            <person name="Modesto M."/>
            <person name="Mattarelli P."/>
            <person name="Jiri K."/>
            <person name="van Sinderen D."/>
            <person name="Ventura M."/>
        </authorList>
    </citation>
    <scope>NUCLEOTIDE SEQUENCE [LARGE SCALE GENOMIC DNA]</scope>
    <source>
        <strain evidence="8 9">DSM 24762</strain>
    </source>
</reference>
<keyword evidence="9" id="KW-1185">Reference proteome</keyword>
<organism evidence="8 9">
    <name type="scientific">Alloscardovia macacae</name>
    <dbReference type="NCBI Taxonomy" id="1160091"/>
    <lineage>
        <taxon>Bacteria</taxon>
        <taxon>Bacillati</taxon>
        <taxon>Actinomycetota</taxon>
        <taxon>Actinomycetes</taxon>
        <taxon>Bifidobacteriales</taxon>
        <taxon>Bifidobacteriaceae</taxon>
        <taxon>Alloscardovia</taxon>
    </lineage>
</organism>
<dbReference type="Pfam" id="PF18877">
    <property type="entry name" value="SSSPR-51"/>
    <property type="match status" value="1"/>
</dbReference>
<evidence type="ECO:0000313" key="9">
    <source>
        <dbReference type="Proteomes" id="UP000243657"/>
    </source>
</evidence>
<dbReference type="InterPro" id="IPR041495">
    <property type="entry name" value="Mub_B2"/>
</dbReference>
<keyword evidence="1" id="KW-0134">Cell wall</keyword>
<dbReference type="Gene3D" id="2.60.40.4300">
    <property type="match status" value="8"/>
</dbReference>
<feature type="domain" description="Gram-positive cocci surface proteins LPxTG" evidence="7">
    <location>
        <begin position="1302"/>
        <end position="1336"/>
    </location>
</feature>
<proteinExistence type="predicted"/>
<keyword evidence="6" id="KW-1133">Transmembrane helix</keyword>
<dbReference type="InterPro" id="IPR027579">
    <property type="entry name" value="SSSPR51_Rpt"/>
</dbReference>
<feature type="region of interest" description="Disordered" evidence="5">
    <location>
        <begin position="758"/>
        <end position="798"/>
    </location>
</feature>
<gene>
    <name evidence="8" type="ORF">ALMA_0140</name>
</gene>
<feature type="transmembrane region" description="Helical" evidence="6">
    <location>
        <begin position="1311"/>
        <end position="1330"/>
    </location>
</feature>
<evidence type="ECO:0000256" key="1">
    <source>
        <dbReference type="ARBA" id="ARBA00022512"/>
    </source>
</evidence>
<keyword evidence="3" id="KW-0732">Signal</keyword>
<name>A0A261F6X5_9BIFI</name>
<feature type="transmembrane region" description="Helical" evidence="6">
    <location>
        <begin position="30"/>
        <end position="52"/>
    </location>
</feature>
<evidence type="ECO:0000256" key="3">
    <source>
        <dbReference type="ARBA" id="ARBA00022729"/>
    </source>
</evidence>
<keyword evidence="2" id="KW-0964">Secreted</keyword>
<dbReference type="EMBL" id="MWWT01000001">
    <property type="protein sequence ID" value="OZG54815.1"/>
    <property type="molecule type" value="Genomic_DNA"/>
</dbReference>
<evidence type="ECO:0000256" key="4">
    <source>
        <dbReference type="ARBA" id="ARBA00023088"/>
    </source>
</evidence>
<evidence type="ECO:0000256" key="6">
    <source>
        <dbReference type="SAM" id="Phobius"/>
    </source>
</evidence>
<dbReference type="Pfam" id="PF17966">
    <property type="entry name" value="Muc_B2"/>
    <property type="match status" value="8"/>
</dbReference>
<accession>A0A261F6X5</accession>
<sequence length="1336" mass="143975">MFFCGRVVLRNCAGNDGASEMKSIKVRGKVAAILLGVLAIMAAVVGMMPSLLQVSSAAEATGVAVANSITGSVTGKGTAFNVADQALSVTTTLSADAHAGDYVEYSFRNVSTDTLNGTKLLNASGQEIGTLSVFGLDTPEVKKQNSLNPELQSDTELGTSWVAKARAIFSGDVPSGTSFTFSSKKRSQPVVFANTEYTLEASVTTVHGEGSVGTTFTIPPFPVEKNPLVRLNGTMTFTAPTVVQTTNQLTVVPKKDLQVGDELTVTLSEKSGLTFLRDELMKTGPTTVQPQNRNQKVAPQRVNAQGAYIIQNISAQLEIVNATDTSVTVRVMSGSIPAMYGFNVNLGNNVVDVTRNNLNAQKDKFSVFETSQTDSGADTGAQNPEYKVVNAQIADLSSLDITEFYDEAGREIQPSVYSNTNPSRDIAGYHLMRETPASPNAGTRLIYHRMMTRFVDHTKTDIPGADPVVGTDAPQKDIDGYRYVDKETAANGDVLYVYHKLEEREETKEITRTITYLDATTKGSVHAPEVQKVTLTRTNTWDTVTNTVVKEGAWSEASWPEVKSPSVENYKPASKTSVPEAQVMGTTADTTVEVTYEQDTEDVPESKTVTRTIHYVDATSGETVAPDEAQPATISRTNVRNKVTNDVTEGAWSEASWAAVKSPDVKNYVNPDTPTVEAVSITPETQNAEVTVRYQQGTEDVPDSKTVTRTIHYVDATSGETVAPDEVQAVTLTRTNVKNLVTGVVTEGTWSSAKFEAVQSPSVTKYDAPDKPSVPEADATEDKTETVSYPQHVEDVPESKTVTRTIHYVDATSGETVAPDKVQTVTLTRTNKHNLVTDKVAEGAWSTGKWEAVTSPEVKNYGTPDTASFAEMNVTAETANAEETVHYPQGTVNIPEEKTITRTISYVDATRGETVAPDKVQTVTLTRTNVRNLVTNVLTEGEWSTGKFDAVAFPAVENYDAPDPASAPELNVTSTTENSEIKVQYKQSTEEVPEEKTVTRTITYVDAVDGKEIALRVPQTATLKRTNIRNLVTKAVTEGTWSTAKWDEVVSPKVDNYKDPDKASVPEAEATADSEVTVKYPQGTQNIPEEKTVTRTISFVDATDPKTAVANPVIQTAKLTRTNVKNLVTGALAEGTWSTAKFAALAAPSVENYDTPEMTTVEAMDVTGDTADNTDVTVSYPQGTEEVPEEKTVTRTLTFTDETGKQIADPLIQTVTLKRVNVRNKVTGVITEGTWSAAKFPAAAVPEVAGYTAPSISTIPEADATGNDADEPLHITYTTVRTQVKTKQGEAQQAERKNARALARTGADQSGLFTTALALLVVGLAGVTMARRRRAQ</sequence>
<comment type="caution">
    <text evidence="8">The sequence shown here is derived from an EMBL/GenBank/DDBJ whole genome shotgun (WGS) entry which is preliminary data.</text>
</comment>
<dbReference type="InterPro" id="IPR019931">
    <property type="entry name" value="LPXTG_anchor"/>
</dbReference>
<evidence type="ECO:0000256" key="2">
    <source>
        <dbReference type="ARBA" id="ARBA00022525"/>
    </source>
</evidence>
<evidence type="ECO:0000256" key="5">
    <source>
        <dbReference type="SAM" id="MobiDB-lite"/>
    </source>
</evidence>
<keyword evidence="6" id="KW-0812">Transmembrane</keyword>
<dbReference type="Proteomes" id="UP000243657">
    <property type="component" value="Unassembled WGS sequence"/>
</dbReference>
<protein>
    <submittedName>
        <fullName evidence="8">MucBP domain family protein</fullName>
    </submittedName>
</protein>
<evidence type="ECO:0000259" key="7">
    <source>
        <dbReference type="PROSITE" id="PS50847"/>
    </source>
</evidence>